<proteinExistence type="predicted"/>
<organism evidence="1 2">
    <name type="scientific">Melastoma candidum</name>
    <dbReference type="NCBI Taxonomy" id="119954"/>
    <lineage>
        <taxon>Eukaryota</taxon>
        <taxon>Viridiplantae</taxon>
        <taxon>Streptophyta</taxon>
        <taxon>Embryophyta</taxon>
        <taxon>Tracheophyta</taxon>
        <taxon>Spermatophyta</taxon>
        <taxon>Magnoliopsida</taxon>
        <taxon>eudicotyledons</taxon>
        <taxon>Gunneridae</taxon>
        <taxon>Pentapetalae</taxon>
        <taxon>rosids</taxon>
        <taxon>malvids</taxon>
        <taxon>Myrtales</taxon>
        <taxon>Melastomataceae</taxon>
        <taxon>Melastomatoideae</taxon>
        <taxon>Melastomateae</taxon>
        <taxon>Melastoma</taxon>
    </lineage>
</organism>
<reference evidence="2" key="1">
    <citation type="journal article" date="2023" name="Front. Plant Sci.">
        <title>Chromosomal-level genome assembly of Melastoma candidum provides insights into trichome evolution.</title>
        <authorList>
            <person name="Zhong Y."/>
            <person name="Wu W."/>
            <person name="Sun C."/>
            <person name="Zou P."/>
            <person name="Liu Y."/>
            <person name="Dai S."/>
            <person name="Zhou R."/>
        </authorList>
    </citation>
    <scope>NUCLEOTIDE SEQUENCE [LARGE SCALE GENOMIC DNA]</scope>
</reference>
<name>A0ACB9SCB6_9MYRT</name>
<evidence type="ECO:0000313" key="2">
    <source>
        <dbReference type="Proteomes" id="UP001057402"/>
    </source>
</evidence>
<protein>
    <submittedName>
        <fullName evidence="1">Uncharacterized protein</fullName>
    </submittedName>
</protein>
<evidence type="ECO:0000313" key="1">
    <source>
        <dbReference type="EMBL" id="KAI4389086.1"/>
    </source>
</evidence>
<dbReference type="EMBL" id="CM042880">
    <property type="protein sequence ID" value="KAI4389086.1"/>
    <property type="molecule type" value="Genomic_DNA"/>
</dbReference>
<comment type="caution">
    <text evidence="1">The sequence shown here is derived from an EMBL/GenBank/DDBJ whole genome shotgun (WGS) entry which is preliminary data.</text>
</comment>
<accession>A0ACB9SCB6</accession>
<sequence length="319" mass="33556">MAATFQVPSKMKAWVYDRYGSVEEVLKLVTDFDVPSIGSDQVLVKVVAAALNPIDSMRITGTYKLPGTSPPGAPGYDLAGVVVKVGNNVKGLKVGDEVYGSGNHPNKYGSLAEYTVAEEKLLTVKPKTLSFEEAASLPIAIQTAYAGLLAAGLSSGKSLLVLGGAGGVGSAVIQIGKEVLGASRVAATASTAKLEFLKSLGADLAIDYTKENVDDLPEKFDVVYVAVGPQSSKAVKALKKGGSVVTITEHFVELPEPAFSFRLDVDGEYQRKLEPFLESGKVRAVIDPVGPFPFEKAIEAFAYLGTGRATGKIVINQFP</sequence>
<keyword evidence="2" id="KW-1185">Reference proteome</keyword>
<dbReference type="Proteomes" id="UP001057402">
    <property type="component" value="Chromosome 1"/>
</dbReference>
<gene>
    <name evidence="1" type="ORF">MLD38_001350</name>
</gene>